<name>A0A6H1TVP9_9CYAN</name>
<keyword evidence="2" id="KW-1185">Reference proteome</keyword>
<proteinExistence type="predicted"/>
<gene>
    <name evidence="1" type="ORF">HCG48_08665</name>
</gene>
<evidence type="ECO:0000313" key="1">
    <source>
        <dbReference type="EMBL" id="QIZ70641.1"/>
    </source>
</evidence>
<dbReference type="EMBL" id="CP051167">
    <property type="protein sequence ID" value="QIZ70641.1"/>
    <property type="molecule type" value="Genomic_DNA"/>
</dbReference>
<dbReference type="AlphaFoldDB" id="A0A6H1TVP9"/>
<dbReference type="RefSeq" id="WP_168568796.1">
    <property type="nucleotide sequence ID" value="NZ_CP051167.1"/>
</dbReference>
<evidence type="ECO:0000313" key="2">
    <source>
        <dbReference type="Proteomes" id="UP000500857"/>
    </source>
</evidence>
<protein>
    <submittedName>
        <fullName evidence="1">Uncharacterized protein</fullName>
    </submittedName>
</protein>
<dbReference type="KEGG" id="oxy:HCG48_08665"/>
<reference evidence="1 2" key="1">
    <citation type="submission" date="2020-04" db="EMBL/GenBank/DDBJ databases">
        <authorList>
            <person name="Basu S."/>
            <person name="Maruthanayagam V."/>
            <person name="Chakraborty S."/>
            <person name="Pramanik A."/>
            <person name="Mukherjee J."/>
            <person name="Brink B."/>
        </authorList>
    </citation>
    <scope>NUCLEOTIDE SEQUENCE [LARGE SCALE GENOMIC DNA]</scope>
    <source>
        <strain evidence="1 2">AP17</strain>
    </source>
</reference>
<dbReference type="Proteomes" id="UP000500857">
    <property type="component" value="Chromosome"/>
</dbReference>
<accession>A0A6H1TVP9</accession>
<sequence length="52" mass="5729">MKSPLVILAWSVLLLSVSQLMLAFVKTVELERSPAISQEAAQFSRAIAVRDN</sequence>
<organism evidence="1 2">
    <name type="scientific">Oxynema aestuarii AP17</name>
    <dbReference type="NCBI Taxonomy" id="2064643"/>
    <lineage>
        <taxon>Bacteria</taxon>
        <taxon>Bacillati</taxon>
        <taxon>Cyanobacteriota</taxon>
        <taxon>Cyanophyceae</taxon>
        <taxon>Oscillatoriophycideae</taxon>
        <taxon>Oscillatoriales</taxon>
        <taxon>Oscillatoriaceae</taxon>
        <taxon>Oxynema</taxon>
        <taxon>Oxynema aestuarii</taxon>
    </lineage>
</organism>